<name>A0A2K8YX34_9BACT</name>
<sequence>MKAIQLTEKKQPVQLIDAPMPTAGPGDVLIKVDAAALNHRDVFVQQGMYPGIKLPAILGSDGAGVVVAVGEGVDTAWRGQAVIINPGLNWGDNPRFYGPDFRILGMPDNGTFAEYVVVNKNYIHHKPAHLSFEQAAALPLAGLTAWRALMTRAALHTSGTPEKVLITGIGGGAALFALQFAVAAGAEVWVTSGSEEKLARAKALGATGGINYRDADWAKTLITEADGGRVGNPARGYFDVIIDSAGGPGFAKLIDLAAPGGRIAFFGGTTGTITDIIPPKVFFKQLSIFGTTMGTEHEFAAMLSFVDTHKIVPVLDEVFPLFDIEQAMKKMDGGKQFGKIVLKING</sequence>
<dbReference type="AlphaFoldDB" id="A0A2K8YX34"/>
<dbReference type="InterPro" id="IPR020843">
    <property type="entry name" value="ER"/>
</dbReference>
<protein>
    <submittedName>
        <fullName evidence="2">Alcohol dehydrogenase</fullName>
    </submittedName>
</protein>
<feature type="domain" description="Enoyl reductase (ER)" evidence="1">
    <location>
        <begin position="10"/>
        <end position="342"/>
    </location>
</feature>
<dbReference type="InterPro" id="IPR052711">
    <property type="entry name" value="Zinc_ADH-like"/>
</dbReference>
<dbReference type="PANTHER" id="PTHR45033:SF3">
    <property type="entry name" value="DEHYDROGENASE, PUTATIVE (AFU_ORTHOLOGUE AFUA_2G13270)-RELATED"/>
    <property type="match status" value="1"/>
</dbReference>
<dbReference type="KEGG" id="spir:CWM47_10415"/>
<dbReference type="InterPro" id="IPR013149">
    <property type="entry name" value="ADH-like_C"/>
</dbReference>
<dbReference type="RefSeq" id="WP_100987916.1">
    <property type="nucleotide sequence ID" value="NZ_CP025096.1"/>
</dbReference>
<dbReference type="PANTHER" id="PTHR45033">
    <property type="match status" value="1"/>
</dbReference>
<dbReference type="SMART" id="SM00829">
    <property type="entry name" value="PKS_ER"/>
    <property type="match status" value="1"/>
</dbReference>
<dbReference type="EMBL" id="CP025096">
    <property type="protein sequence ID" value="AUD02197.1"/>
    <property type="molecule type" value="Genomic_DNA"/>
</dbReference>
<dbReference type="OrthoDB" id="9787435at2"/>
<dbReference type="Pfam" id="PF08240">
    <property type="entry name" value="ADH_N"/>
    <property type="match status" value="1"/>
</dbReference>
<evidence type="ECO:0000259" key="1">
    <source>
        <dbReference type="SMART" id="SM00829"/>
    </source>
</evidence>
<dbReference type="Gene3D" id="3.90.180.10">
    <property type="entry name" value="Medium-chain alcohol dehydrogenases, catalytic domain"/>
    <property type="match status" value="1"/>
</dbReference>
<keyword evidence="3" id="KW-1185">Reference proteome</keyword>
<dbReference type="InterPro" id="IPR013154">
    <property type="entry name" value="ADH-like_N"/>
</dbReference>
<proteinExistence type="predicted"/>
<dbReference type="GO" id="GO:0016491">
    <property type="term" value="F:oxidoreductase activity"/>
    <property type="evidence" value="ECO:0007669"/>
    <property type="project" value="InterPro"/>
</dbReference>
<evidence type="ECO:0000313" key="2">
    <source>
        <dbReference type="EMBL" id="AUD02197.1"/>
    </source>
</evidence>
<dbReference type="InterPro" id="IPR036291">
    <property type="entry name" value="NAD(P)-bd_dom_sf"/>
</dbReference>
<dbReference type="SUPFAM" id="SSF50129">
    <property type="entry name" value="GroES-like"/>
    <property type="match status" value="1"/>
</dbReference>
<dbReference type="Gene3D" id="3.40.50.720">
    <property type="entry name" value="NAD(P)-binding Rossmann-like Domain"/>
    <property type="match status" value="1"/>
</dbReference>
<organism evidence="2 3">
    <name type="scientific">Spirosoma pollinicola</name>
    <dbReference type="NCBI Taxonomy" id="2057025"/>
    <lineage>
        <taxon>Bacteria</taxon>
        <taxon>Pseudomonadati</taxon>
        <taxon>Bacteroidota</taxon>
        <taxon>Cytophagia</taxon>
        <taxon>Cytophagales</taxon>
        <taxon>Cytophagaceae</taxon>
        <taxon>Spirosoma</taxon>
    </lineage>
</organism>
<reference evidence="2 3" key="1">
    <citation type="submission" date="2017-11" db="EMBL/GenBank/DDBJ databases">
        <title>Taxonomic description and genome sequences of Spirosoma HA7 sp. nov., isolated from pollen microhabitat of Corylus avellana.</title>
        <authorList>
            <person name="Ambika Manirajan B."/>
            <person name="Suarez C."/>
            <person name="Ratering S."/>
            <person name="Geissler-Plaum R."/>
            <person name="Cardinale M."/>
            <person name="Sylvia S."/>
        </authorList>
    </citation>
    <scope>NUCLEOTIDE SEQUENCE [LARGE SCALE GENOMIC DNA]</scope>
    <source>
        <strain evidence="2 3">HA7</strain>
    </source>
</reference>
<dbReference type="Proteomes" id="UP000232883">
    <property type="component" value="Chromosome"/>
</dbReference>
<gene>
    <name evidence="2" type="ORF">CWM47_10415</name>
</gene>
<dbReference type="InterPro" id="IPR011032">
    <property type="entry name" value="GroES-like_sf"/>
</dbReference>
<dbReference type="Pfam" id="PF00107">
    <property type="entry name" value="ADH_zinc_N"/>
    <property type="match status" value="1"/>
</dbReference>
<evidence type="ECO:0000313" key="3">
    <source>
        <dbReference type="Proteomes" id="UP000232883"/>
    </source>
</evidence>
<dbReference type="SUPFAM" id="SSF51735">
    <property type="entry name" value="NAD(P)-binding Rossmann-fold domains"/>
    <property type="match status" value="1"/>
</dbReference>
<accession>A0A2K8YX34</accession>